<gene>
    <name evidence="1" type="ORF">MRB53_008297</name>
</gene>
<keyword evidence="2" id="KW-1185">Reference proteome</keyword>
<organism evidence="1 2">
    <name type="scientific">Persea americana</name>
    <name type="common">Avocado</name>
    <dbReference type="NCBI Taxonomy" id="3435"/>
    <lineage>
        <taxon>Eukaryota</taxon>
        <taxon>Viridiplantae</taxon>
        <taxon>Streptophyta</taxon>
        <taxon>Embryophyta</taxon>
        <taxon>Tracheophyta</taxon>
        <taxon>Spermatophyta</taxon>
        <taxon>Magnoliopsida</taxon>
        <taxon>Magnoliidae</taxon>
        <taxon>Laurales</taxon>
        <taxon>Lauraceae</taxon>
        <taxon>Persea</taxon>
    </lineage>
</organism>
<reference evidence="1 2" key="1">
    <citation type="journal article" date="2022" name="Hortic Res">
        <title>A haplotype resolved chromosomal level avocado genome allows analysis of novel avocado genes.</title>
        <authorList>
            <person name="Nath O."/>
            <person name="Fletcher S.J."/>
            <person name="Hayward A."/>
            <person name="Shaw L.M."/>
            <person name="Masouleh A.K."/>
            <person name="Furtado A."/>
            <person name="Henry R.J."/>
            <person name="Mitter N."/>
        </authorList>
    </citation>
    <scope>NUCLEOTIDE SEQUENCE [LARGE SCALE GENOMIC DNA]</scope>
    <source>
        <strain evidence="2">cv. Hass</strain>
    </source>
</reference>
<name>A0ACC2MLQ6_PERAE</name>
<evidence type="ECO:0000313" key="2">
    <source>
        <dbReference type="Proteomes" id="UP001234297"/>
    </source>
</evidence>
<dbReference type="EMBL" id="CM056810">
    <property type="protein sequence ID" value="KAJ8646549.1"/>
    <property type="molecule type" value="Genomic_DNA"/>
</dbReference>
<sequence length="164" mass="18967">MTPLPLYPLIYAAISFIPAIQQCIMLIFRILAKTQFMWPLGSPFHPSDTNSCYRFLPEYGHDELIAANYRRSMGKPDDGELVGCAVCLCPIEEGEEIWELACDHVFHRECLDTWLRYGRISCPLCREPVPWIMARNLGCREEAEIEELFSPYSSFLGHNFWQSL</sequence>
<proteinExistence type="predicted"/>
<dbReference type="Proteomes" id="UP001234297">
    <property type="component" value="Chromosome 2"/>
</dbReference>
<evidence type="ECO:0000313" key="1">
    <source>
        <dbReference type="EMBL" id="KAJ8646549.1"/>
    </source>
</evidence>
<protein>
    <submittedName>
        <fullName evidence="1">Uncharacterized protein</fullName>
    </submittedName>
</protein>
<accession>A0ACC2MLQ6</accession>
<comment type="caution">
    <text evidence="1">The sequence shown here is derived from an EMBL/GenBank/DDBJ whole genome shotgun (WGS) entry which is preliminary data.</text>
</comment>